<dbReference type="OrthoDB" id="14196at2"/>
<dbReference type="PANTHER" id="PTHR47637:SF1">
    <property type="entry name" value="CHAPERONE SURA"/>
    <property type="match status" value="1"/>
</dbReference>
<reference evidence="5 6" key="1">
    <citation type="submission" date="2019-08" db="EMBL/GenBank/DDBJ databases">
        <title>Genome of Luteibaculum oceani JCM 18817.</title>
        <authorList>
            <person name="Bowman J.P."/>
        </authorList>
    </citation>
    <scope>NUCLEOTIDE SEQUENCE [LARGE SCALE GENOMIC DNA]</scope>
    <source>
        <strain evidence="5 6">JCM 18817</strain>
    </source>
</reference>
<dbReference type="GO" id="GO:0003755">
    <property type="term" value="F:peptidyl-prolyl cis-trans isomerase activity"/>
    <property type="evidence" value="ECO:0007669"/>
    <property type="project" value="UniProtKB-KW"/>
</dbReference>
<evidence type="ECO:0000256" key="1">
    <source>
        <dbReference type="ARBA" id="ARBA00022729"/>
    </source>
</evidence>
<dbReference type="EMBL" id="VORB01000004">
    <property type="protein sequence ID" value="TXC81371.1"/>
    <property type="molecule type" value="Genomic_DNA"/>
</dbReference>
<accession>A0A5C6VA80</accession>
<sequence>MPKFIRTLGSFLALVLISFTATAQKEDTASYQILDEILAVIGGEIVVASEFKEQKIQYSEQFGSSADPCIVFEQLLTQKLFLHNAKVDSVEVTEAQVEADMDRRMRYFIQQIGSKKALEEYYGKSIVQLKEDFRTMIREQLLIQGLQAQVSQEVKITPAEVEDFYNNIPKDSLPLVNSQVELAQIVVYPKISREQKQAARQKLEGIRKEILSGKDFATQAVLYSDDPGSAAKGGDLGMVEKGTFVPEFDAVGLSLQDGELSKVFESEYGYHLMQMLERRGEKYRARHILIKPKVTGEDKEAAKQLLDSLYNLVVSGEQEFGAIASEFSDDENTKNSGGIVINPATGNPRIDMSQLSQIDNQMFFVIDEMKAGDISKPKKFVSPGGKDGYRIVKLVSQTEPHRANLHDDYQVLQEAASAELKAQALENYIDRKLKTTYVRVNDEFKSCKFNYNWFKAN</sequence>
<keyword evidence="6" id="KW-1185">Reference proteome</keyword>
<dbReference type="InterPro" id="IPR023058">
    <property type="entry name" value="PPIase_PpiC_CS"/>
</dbReference>
<dbReference type="InterPro" id="IPR046357">
    <property type="entry name" value="PPIase_dom_sf"/>
</dbReference>
<evidence type="ECO:0000313" key="6">
    <source>
        <dbReference type="Proteomes" id="UP000321168"/>
    </source>
</evidence>
<dbReference type="Gene3D" id="3.10.50.40">
    <property type="match status" value="2"/>
</dbReference>
<dbReference type="InterPro" id="IPR000297">
    <property type="entry name" value="PPIase_PpiC"/>
</dbReference>
<name>A0A5C6VA80_9FLAO</name>
<protein>
    <submittedName>
        <fullName evidence="5">Peptidylprolyl isomerase</fullName>
    </submittedName>
</protein>
<proteinExistence type="predicted"/>
<keyword evidence="2" id="KW-0697">Rotamase</keyword>
<dbReference type="SUPFAM" id="SSF54534">
    <property type="entry name" value="FKBP-like"/>
    <property type="match status" value="2"/>
</dbReference>
<evidence type="ECO:0000313" key="5">
    <source>
        <dbReference type="EMBL" id="TXC81371.1"/>
    </source>
</evidence>
<evidence type="ECO:0000256" key="3">
    <source>
        <dbReference type="SAM" id="SignalP"/>
    </source>
</evidence>
<feature type="chain" id="PRO_5023143675" evidence="3">
    <location>
        <begin position="24"/>
        <end position="457"/>
    </location>
</feature>
<evidence type="ECO:0000256" key="2">
    <source>
        <dbReference type="PROSITE-ProRule" id="PRU00278"/>
    </source>
</evidence>
<feature type="domain" description="PpiC" evidence="4">
    <location>
        <begin position="280"/>
        <end position="396"/>
    </location>
</feature>
<organism evidence="5 6">
    <name type="scientific">Luteibaculum oceani</name>
    <dbReference type="NCBI Taxonomy" id="1294296"/>
    <lineage>
        <taxon>Bacteria</taxon>
        <taxon>Pseudomonadati</taxon>
        <taxon>Bacteroidota</taxon>
        <taxon>Flavobacteriia</taxon>
        <taxon>Flavobacteriales</taxon>
        <taxon>Luteibaculaceae</taxon>
        <taxon>Luteibaculum</taxon>
    </lineage>
</organism>
<dbReference type="Proteomes" id="UP000321168">
    <property type="component" value="Unassembled WGS sequence"/>
</dbReference>
<dbReference type="SUPFAM" id="SSF109998">
    <property type="entry name" value="Triger factor/SurA peptide-binding domain-like"/>
    <property type="match status" value="1"/>
</dbReference>
<keyword evidence="1 3" id="KW-0732">Signal</keyword>
<evidence type="ECO:0000259" key="4">
    <source>
        <dbReference type="PROSITE" id="PS50198"/>
    </source>
</evidence>
<dbReference type="RefSeq" id="WP_147014057.1">
    <property type="nucleotide sequence ID" value="NZ_VORB01000004.1"/>
</dbReference>
<dbReference type="AlphaFoldDB" id="A0A5C6VA80"/>
<dbReference type="PANTHER" id="PTHR47637">
    <property type="entry name" value="CHAPERONE SURA"/>
    <property type="match status" value="1"/>
</dbReference>
<gene>
    <name evidence="5" type="ORF">FRX97_05035</name>
</gene>
<dbReference type="Gene3D" id="1.10.4030.10">
    <property type="entry name" value="Porin chaperone SurA, peptide-binding domain"/>
    <property type="match status" value="1"/>
</dbReference>
<keyword evidence="2 5" id="KW-0413">Isomerase</keyword>
<dbReference type="PROSITE" id="PS50198">
    <property type="entry name" value="PPIC_PPIASE_2"/>
    <property type="match status" value="2"/>
</dbReference>
<dbReference type="PROSITE" id="PS01096">
    <property type="entry name" value="PPIC_PPIASE_1"/>
    <property type="match status" value="1"/>
</dbReference>
<feature type="domain" description="PpiC" evidence="4">
    <location>
        <begin position="177"/>
        <end position="277"/>
    </location>
</feature>
<dbReference type="InterPro" id="IPR027304">
    <property type="entry name" value="Trigger_fact/SurA_dom_sf"/>
</dbReference>
<dbReference type="Pfam" id="PF00639">
    <property type="entry name" value="Rotamase"/>
    <property type="match status" value="2"/>
</dbReference>
<dbReference type="InterPro" id="IPR050280">
    <property type="entry name" value="OMP_Chaperone_SurA"/>
</dbReference>
<comment type="caution">
    <text evidence="5">The sequence shown here is derived from an EMBL/GenBank/DDBJ whole genome shotgun (WGS) entry which is preliminary data.</text>
</comment>
<feature type="signal peptide" evidence="3">
    <location>
        <begin position="1"/>
        <end position="23"/>
    </location>
</feature>